<name>A0A1F6G9Z6_9PROT</name>
<sequence length="285" mass="31709">MPKRSVPVAIGLRFFNWGFAMFRYLFWPILLVLIATQPLPLLAQSLAEVEGLAKDFYLRGEYYRSVTEYQRLAFYYPQKAAQAQLMVARALMAGGRQAEAIALLEKRVQLNPSDWEALMLLGLAQLDQDQAAPFGLRQTQVEAAMAHFSRLPSGEPMRERLFDLSQDWRERAPVARPNPALAGGLSAVIPGAGSAYLGRWREGSYAFLITGLFALGSREAYQSGQPALGAVLGGFGLVFYGGNIYLAVNSAHKLGDQNEAQQLEQYRRKQGAFFIPEQPQKPGRY</sequence>
<dbReference type="EMBL" id="MFNE01000030">
    <property type="protein sequence ID" value="OGG94935.1"/>
    <property type="molecule type" value="Genomic_DNA"/>
</dbReference>
<comment type="caution">
    <text evidence="1">The sequence shown here is derived from an EMBL/GenBank/DDBJ whole genome shotgun (WGS) entry which is preliminary data.</text>
</comment>
<dbReference type="Pfam" id="PF13428">
    <property type="entry name" value="TPR_14"/>
    <property type="match status" value="1"/>
</dbReference>
<gene>
    <name evidence="1" type="ORF">A2527_06240</name>
</gene>
<dbReference type="Proteomes" id="UP000178449">
    <property type="component" value="Unassembled WGS sequence"/>
</dbReference>
<proteinExistence type="predicted"/>
<protein>
    <submittedName>
        <fullName evidence="1">Uncharacterized protein</fullName>
    </submittedName>
</protein>
<dbReference type="Gene3D" id="1.25.40.10">
    <property type="entry name" value="Tetratricopeptide repeat domain"/>
    <property type="match status" value="1"/>
</dbReference>
<dbReference type="SUPFAM" id="SSF48452">
    <property type="entry name" value="TPR-like"/>
    <property type="match status" value="1"/>
</dbReference>
<evidence type="ECO:0000313" key="2">
    <source>
        <dbReference type="Proteomes" id="UP000178449"/>
    </source>
</evidence>
<accession>A0A1F6G9Z6</accession>
<dbReference type="STRING" id="1817772.A2527_06240"/>
<evidence type="ECO:0000313" key="1">
    <source>
        <dbReference type="EMBL" id="OGG94935.1"/>
    </source>
</evidence>
<reference evidence="1 2" key="1">
    <citation type="journal article" date="2016" name="Nat. Commun.">
        <title>Thousands of microbial genomes shed light on interconnected biogeochemical processes in an aquifer system.</title>
        <authorList>
            <person name="Anantharaman K."/>
            <person name="Brown C.T."/>
            <person name="Hug L.A."/>
            <person name="Sharon I."/>
            <person name="Castelle C.J."/>
            <person name="Probst A.J."/>
            <person name="Thomas B.C."/>
            <person name="Singh A."/>
            <person name="Wilkins M.J."/>
            <person name="Karaoz U."/>
            <person name="Brodie E.L."/>
            <person name="Williams K.H."/>
            <person name="Hubbard S.S."/>
            <person name="Banfield J.F."/>
        </authorList>
    </citation>
    <scope>NUCLEOTIDE SEQUENCE [LARGE SCALE GENOMIC DNA]</scope>
</reference>
<dbReference type="AlphaFoldDB" id="A0A1F6G9Z6"/>
<organism evidence="1 2">
    <name type="scientific">Candidatus Lambdaproteobacteria bacterium RIFOXYD2_FULL_50_16</name>
    <dbReference type="NCBI Taxonomy" id="1817772"/>
    <lineage>
        <taxon>Bacteria</taxon>
        <taxon>Pseudomonadati</taxon>
        <taxon>Pseudomonadota</taxon>
        <taxon>Candidatus Lambdaproteobacteria</taxon>
    </lineage>
</organism>
<dbReference type="InterPro" id="IPR011990">
    <property type="entry name" value="TPR-like_helical_dom_sf"/>
</dbReference>